<dbReference type="KEGG" id="soa:G3M56_007595"/>
<dbReference type="RefSeq" id="WP_164361704.1">
    <property type="nucleotide sequence ID" value="NZ_CP066776.1"/>
</dbReference>
<dbReference type="InterPro" id="IPR036388">
    <property type="entry name" value="WH-like_DNA-bd_sf"/>
</dbReference>
<accession>A0A6B3L4N6</accession>
<evidence type="ECO:0000259" key="1">
    <source>
        <dbReference type="Pfam" id="PF01037"/>
    </source>
</evidence>
<dbReference type="SUPFAM" id="SSF54909">
    <property type="entry name" value="Dimeric alpha+beta barrel"/>
    <property type="match status" value="1"/>
</dbReference>
<sequence>MLKDPVLDILSKDARVSLESLADQSALTVDAVAAKIEEYQKRGVILGFQAVLDEDKVGSQDVSALIEVRVTPERGGGFDRLAQRISRFDQVVSCWLMSGGYDLAVIVKATDLRGVASFVSQKLSTLDGVLSTATHFKLKSYKDGGFLANVDSESDRLPVTP</sequence>
<dbReference type="PANTHER" id="PTHR30154">
    <property type="entry name" value="LEUCINE-RESPONSIVE REGULATORY PROTEIN"/>
    <property type="match status" value="1"/>
</dbReference>
<protein>
    <submittedName>
        <fullName evidence="2">Lrp/AsnC family transcriptional regulator</fullName>
    </submittedName>
</protein>
<dbReference type="PANTHER" id="PTHR30154:SF34">
    <property type="entry name" value="TRANSCRIPTIONAL REGULATOR AZLB"/>
    <property type="match status" value="1"/>
</dbReference>
<dbReference type="Gene3D" id="1.10.10.10">
    <property type="entry name" value="Winged helix-like DNA-binding domain superfamily/Winged helix DNA-binding domain"/>
    <property type="match status" value="1"/>
</dbReference>
<dbReference type="EMBL" id="CP066776">
    <property type="protein sequence ID" value="QQL43768.1"/>
    <property type="molecule type" value="Genomic_DNA"/>
</dbReference>
<dbReference type="InterPro" id="IPR019888">
    <property type="entry name" value="Tscrpt_reg_AsnC-like"/>
</dbReference>
<dbReference type="InterPro" id="IPR019887">
    <property type="entry name" value="Tscrpt_reg_AsnC/Lrp_C"/>
</dbReference>
<dbReference type="GO" id="GO:0005829">
    <property type="term" value="C:cytosol"/>
    <property type="evidence" value="ECO:0007669"/>
    <property type="project" value="TreeGrafter"/>
</dbReference>
<dbReference type="SMART" id="SM00344">
    <property type="entry name" value="HTH_ASNC"/>
    <property type="match status" value="1"/>
</dbReference>
<dbReference type="AlphaFoldDB" id="A0A6B3L4N6"/>
<name>A0A6B3L4N6_9BACT</name>
<dbReference type="Pfam" id="PF01037">
    <property type="entry name" value="AsnC_trans_reg"/>
    <property type="match status" value="1"/>
</dbReference>
<reference evidence="2 3" key="1">
    <citation type="submission" date="2020-12" db="EMBL/GenBank/DDBJ databases">
        <title>Sulforoseuscoccus oceanibium gen. nov., sp. nov., a representative of the phylum Verrucomicrobia with special cytoplasmic membrane, and proposal of Sulforoseuscoccusaceae fam. nov.</title>
        <authorList>
            <person name="Xi F."/>
        </authorList>
    </citation>
    <scope>NUCLEOTIDE SEQUENCE [LARGE SCALE GENOMIC DNA]</scope>
    <source>
        <strain evidence="2 3">T37</strain>
    </source>
</reference>
<dbReference type="Gene3D" id="3.30.70.920">
    <property type="match status" value="1"/>
</dbReference>
<dbReference type="GO" id="GO:0043565">
    <property type="term" value="F:sequence-specific DNA binding"/>
    <property type="evidence" value="ECO:0007669"/>
    <property type="project" value="TreeGrafter"/>
</dbReference>
<keyword evidence="3" id="KW-1185">Reference proteome</keyword>
<dbReference type="Proteomes" id="UP000475117">
    <property type="component" value="Chromosome"/>
</dbReference>
<feature type="domain" description="Transcription regulator AsnC/Lrp ligand binding" evidence="1">
    <location>
        <begin position="66"/>
        <end position="139"/>
    </location>
</feature>
<dbReference type="GO" id="GO:0043200">
    <property type="term" value="P:response to amino acid"/>
    <property type="evidence" value="ECO:0007669"/>
    <property type="project" value="TreeGrafter"/>
</dbReference>
<gene>
    <name evidence="2" type="ORF">G3M56_007595</name>
</gene>
<evidence type="ECO:0000313" key="2">
    <source>
        <dbReference type="EMBL" id="QQL43768.1"/>
    </source>
</evidence>
<dbReference type="InterPro" id="IPR036390">
    <property type="entry name" value="WH_DNA-bd_sf"/>
</dbReference>
<proteinExistence type="predicted"/>
<dbReference type="SUPFAM" id="SSF46785">
    <property type="entry name" value="Winged helix' DNA-binding domain"/>
    <property type="match status" value="1"/>
</dbReference>
<evidence type="ECO:0000313" key="3">
    <source>
        <dbReference type="Proteomes" id="UP000475117"/>
    </source>
</evidence>
<organism evidence="2 3">
    <name type="scientific">Sulfuriroseicoccus oceanibius</name>
    <dbReference type="NCBI Taxonomy" id="2707525"/>
    <lineage>
        <taxon>Bacteria</taxon>
        <taxon>Pseudomonadati</taxon>
        <taxon>Verrucomicrobiota</taxon>
        <taxon>Verrucomicrobiia</taxon>
        <taxon>Verrucomicrobiales</taxon>
        <taxon>Verrucomicrobiaceae</taxon>
        <taxon>Sulfuriroseicoccus</taxon>
    </lineage>
</organism>
<dbReference type="InterPro" id="IPR011008">
    <property type="entry name" value="Dimeric_a/b-barrel"/>
</dbReference>